<dbReference type="InterPro" id="IPR044807">
    <property type="entry name" value="DRIP1-like"/>
</dbReference>
<dbReference type="Proteomes" id="UP000594261">
    <property type="component" value="Chromosome 6"/>
</dbReference>
<evidence type="ECO:0008006" key="3">
    <source>
        <dbReference type="Google" id="ProtNLM"/>
    </source>
</evidence>
<dbReference type="OMA" id="NSLIDMW"/>
<name>A0A7N2LWJ5_QUELO</name>
<evidence type="ECO:0000313" key="1">
    <source>
        <dbReference type="EnsemblPlants" id="QL06p015289:mrna"/>
    </source>
</evidence>
<dbReference type="EnsemblPlants" id="QL06p015289:mrna">
    <property type="protein sequence ID" value="QL06p015289:mrna"/>
    <property type="gene ID" value="QL06p015289"/>
</dbReference>
<dbReference type="Gramene" id="QL06p015289:mrna">
    <property type="protein sequence ID" value="QL06p015289:mrna"/>
    <property type="gene ID" value="QL06p015289"/>
</dbReference>
<dbReference type="PANTHER" id="PTHR46293">
    <property type="entry name" value="E3 UBIQUITIN PROTEIN LIGASE DRIP1"/>
    <property type="match status" value="1"/>
</dbReference>
<reference evidence="1" key="2">
    <citation type="submission" date="2021-01" db="UniProtKB">
        <authorList>
            <consortium name="EnsemblPlants"/>
        </authorList>
    </citation>
    <scope>IDENTIFICATION</scope>
</reference>
<proteinExistence type="predicted"/>
<sequence>MTKITYERDGSLPVSFIKKYLVQKLHLASEAEVEILLRGQPVISTLQLHNLVDLWLQAAPSSEGINTSVGSSAKNFVMVLSYCRKAQLK</sequence>
<dbReference type="InParanoid" id="A0A7N2LWJ5"/>
<accession>A0A7N2LWJ5</accession>
<dbReference type="AlphaFoldDB" id="A0A7N2LWJ5"/>
<dbReference type="EMBL" id="LRBV02000006">
    <property type="status" value="NOT_ANNOTATED_CDS"/>
    <property type="molecule type" value="Genomic_DNA"/>
</dbReference>
<dbReference type="GO" id="GO:0004842">
    <property type="term" value="F:ubiquitin-protein transferase activity"/>
    <property type="evidence" value="ECO:0007669"/>
    <property type="project" value="InterPro"/>
</dbReference>
<dbReference type="PANTHER" id="PTHR46293:SF3">
    <property type="entry name" value="E3 UBIQUITIN PROTEIN LIGASE DRIPH-RELATED"/>
    <property type="match status" value="1"/>
</dbReference>
<protein>
    <recommendedName>
        <fullName evidence="3">E3 ubiquitin protein ligase DRIP2</fullName>
    </recommendedName>
</protein>
<evidence type="ECO:0000313" key="2">
    <source>
        <dbReference type="Proteomes" id="UP000594261"/>
    </source>
</evidence>
<keyword evidence="2" id="KW-1185">Reference proteome</keyword>
<reference evidence="1 2" key="1">
    <citation type="journal article" date="2016" name="G3 (Bethesda)">
        <title>First Draft Assembly and Annotation of the Genome of a California Endemic Oak Quercus lobata Nee (Fagaceae).</title>
        <authorList>
            <person name="Sork V.L."/>
            <person name="Fitz-Gibbon S.T."/>
            <person name="Puiu D."/>
            <person name="Crepeau M."/>
            <person name="Gugger P.F."/>
            <person name="Sherman R."/>
            <person name="Stevens K."/>
            <person name="Langley C.H."/>
            <person name="Pellegrini M."/>
            <person name="Salzberg S.L."/>
        </authorList>
    </citation>
    <scope>NUCLEOTIDE SEQUENCE [LARGE SCALE GENOMIC DNA]</scope>
    <source>
        <strain evidence="1 2">cv. SW786</strain>
    </source>
</reference>
<organism evidence="1 2">
    <name type="scientific">Quercus lobata</name>
    <name type="common">Valley oak</name>
    <dbReference type="NCBI Taxonomy" id="97700"/>
    <lineage>
        <taxon>Eukaryota</taxon>
        <taxon>Viridiplantae</taxon>
        <taxon>Streptophyta</taxon>
        <taxon>Embryophyta</taxon>
        <taxon>Tracheophyta</taxon>
        <taxon>Spermatophyta</taxon>
        <taxon>Magnoliopsida</taxon>
        <taxon>eudicotyledons</taxon>
        <taxon>Gunneridae</taxon>
        <taxon>Pentapetalae</taxon>
        <taxon>rosids</taxon>
        <taxon>fabids</taxon>
        <taxon>Fagales</taxon>
        <taxon>Fagaceae</taxon>
        <taxon>Quercus</taxon>
    </lineage>
</organism>